<evidence type="ECO:0000313" key="2">
    <source>
        <dbReference type="EMBL" id="MTD53059.1"/>
    </source>
</evidence>
<dbReference type="RefSeq" id="WP_154755301.1">
    <property type="nucleotide sequence ID" value="NZ_WMBA01000003.1"/>
</dbReference>
<comment type="caution">
    <text evidence="2">The sequence shown here is derived from an EMBL/GenBank/DDBJ whole genome shotgun (WGS) entry which is preliminary data.</text>
</comment>
<name>A0A6N7YXK0_9PSEU</name>
<dbReference type="Pfam" id="PF07883">
    <property type="entry name" value="Cupin_2"/>
    <property type="match status" value="2"/>
</dbReference>
<proteinExistence type="predicted"/>
<feature type="domain" description="Cupin type-2" evidence="1">
    <location>
        <begin position="165"/>
        <end position="225"/>
    </location>
</feature>
<dbReference type="SUPFAM" id="SSF51182">
    <property type="entry name" value="RmlC-like cupins"/>
    <property type="match status" value="2"/>
</dbReference>
<keyword evidence="3" id="KW-1185">Reference proteome</keyword>
<evidence type="ECO:0000259" key="1">
    <source>
        <dbReference type="Pfam" id="PF07883"/>
    </source>
</evidence>
<dbReference type="OrthoDB" id="3231985at2"/>
<evidence type="ECO:0000313" key="3">
    <source>
        <dbReference type="Proteomes" id="UP000440096"/>
    </source>
</evidence>
<accession>A0A6N7YXK0</accession>
<dbReference type="InterPro" id="IPR013096">
    <property type="entry name" value="Cupin_2"/>
</dbReference>
<reference evidence="2 3" key="1">
    <citation type="submission" date="2019-11" db="EMBL/GenBank/DDBJ databases">
        <title>Draft genome of Amycolatopsis RM579.</title>
        <authorList>
            <person name="Duangmal K."/>
            <person name="Mingma R."/>
        </authorList>
    </citation>
    <scope>NUCLEOTIDE SEQUENCE [LARGE SCALE GENOMIC DNA]</scope>
    <source>
        <strain evidence="2 3">RM579</strain>
    </source>
</reference>
<dbReference type="Gene3D" id="2.60.120.10">
    <property type="entry name" value="Jelly Rolls"/>
    <property type="match status" value="2"/>
</dbReference>
<dbReference type="PANTHER" id="PTHR40112:SF1">
    <property type="entry name" value="H2HPP ISOMERASE"/>
    <property type="match status" value="1"/>
</dbReference>
<dbReference type="InterPro" id="IPR014710">
    <property type="entry name" value="RmlC-like_jellyroll"/>
</dbReference>
<protein>
    <submittedName>
        <fullName evidence="2">Cupin domain-containing protein</fullName>
    </submittedName>
</protein>
<sequence>MFSPIRKFDFDVDTANIAFEDGYRGKVIYNGESCILISTFVPAGAKGPGNHTHTSDQIYYVLDGDITIQLGEEVKDVTAGSVIFVPAGVPHHNWNPGDKDEIHLEILAPGGIIGRPLGDKTTSTDAQGLPYYTECRDLSPFDGENRRMEKLITRAKGSRQVEAYVVTEPAGDAGPPLHIHDYDQFYLVLDGSLHVQYALTTHVAHARELVVIPAGVPHRQWNEGPDFERHLVIHAPGPEQPHSPEHPWFTVVDLAAKE</sequence>
<dbReference type="InterPro" id="IPR052535">
    <property type="entry name" value="Bacilysin_H2HPP_isomerase"/>
</dbReference>
<organism evidence="2 3">
    <name type="scientific">Amycolatopsis pithecellobii</name>
    <dbReference type="NCBI Taxonomy" id="664692"/>
    <lineage>
        <taxon>Bacteria</taxon>
        <taxon>Bacillati</taxon>
        <taxon>Actinomycetota</taxon>
        <taxon>Actinomycetes</taxon>
        <taxon>Pseudonocardiales</taxon>
        <taxon>Pseudonocardiaceae</taxon>
        <taxon>Amycolatopsis</taxon>
    </lineage>
</organism>
<dbReference type="AlphaFoldDB" id="A0A6N7YXK0"/>
<gene>
    <name evidence="2" type="ORF">GKO32_03570</name>
</gene>
<dbReference type="InterPro" id="IPR011051">
    <property type="entry name" value="RmlC_Cupin_sf"/>
</dbReference>
<dbReference type="PANTHER" id="PTHR40112">
    <property type="entry name" value="H2HPP ISOMERASE"/>
    <property type="match status" value="1"/>
</dbReference>
<dbReference type="EMBL" id="WMBA01000003">
    <property type="protein sequence ID" value="MTD53059.1"/>
    <property type="molecule type" value="Genomic_DNA"/>
</dbReference>
<feature type="domain" description="Cupin type-2" evidence="1">
    <location>
        <begin position="41"/>
        <end position="100"/>
    </location>
</feature>
<dbReference type="Proteomes" id="UP000440096">
    <property type="component" value="Unassembled WGS sequence"/>
</dbReference>